<name>A1BGW5_CHLPD</name>
<dbReference type="HOGENOM" id="CLU_129770_0_0_10"/>
<protein>
    <submittedName>
        <fullName evidence="2">Uncharacterized protein</fullName>
    </submittedName>
</protein>
<evidence type="ECO:0000313" key="2">
    <source>
        <dbReference type="EMBL" id="ABL65642.1"/>
    </source>
</evidence>
<dbReference type="KEGG" id="cph:Cpha266_1621"/>
<evidence type="ECO:0000256" key="1">
    <source>
        <dbReference type="SAM" id="MobiDB-lite"/>
    </source>
</evidence>
<dbReference type="AlphaFoldDB" id="A1BGW5"/>
<dbReference type="Proteomes" id="UP000008701">
    <property type="component" value="Chromosome"/>
</dbReference>
<evidence type="ECO:0000313" key="3">
    <source>
        <dbReference type="Proteomes" id="UP000008701"/>
    </source>
</evidence>
<organism evidence="2 3">
    <name type="scientific">Chlorobium phaeobacteroides (strain DSM 266 / SMG 266 / 2430)</name>
    <dbReference type="NCBI Taxonomy" id="290317"/>
    <lineage>
        <taxon>Bacteria</taxon>
        <taxon>Pseudomonadati</taxon>
        <taxon>Chlorobiota</taxon>
        <taxon>Chlorobiia</taxon>
        <taxon>Chlorobiales</taxon>
        <taxon>Chlorobiaceae</taxon>
        <taxon>Chlorobium/Pelodictyon group</taxon>
        <taxon>Chlorobium</taxon>
    </lineage>
</organism>
<proteinExistence type="predicted"/>
<reference evidence="2 3" key="1">
    <citation type="submission" date="2006-12" db="EMBL/GenBank/DDBJ databases">
        <title>Complete sequence of Chlorobium phaeobacteroides DSM 266.</title>
        <authorList>
            <consortium name="US DOE Joint Genome Institute"/>
            <person name="Copeland A."/>
            <person name="Lucas S."/>
            <person name="Lapidus A."/>
            <person name="Barry K."/>
            <person name="Detter J.C."/>
            <person name="Glavina del Rio T."/>
            <person name="Hammon N."/>
            <person name="Israni S."/>
            <person name="Pitluck S."/>
            <person name="Goltsman E."/>
            <person name="Schmutz J."/>
            <person name="Larimer F."/>
            <person name="Land M."/>
            <person name="Hauser L."/>
            <person name="Mikhailova N."/>
            <person name="Li T."/>
            <person name="Overmann J."/>
            <person name="Bryant D.A."/>
            <person name="Richardson P."/>
        </authorList>
    </citation>
    <scope>NUCLEOTIDE SEQUENCE [LARGE SCALE GENOMIC DNA]</scope>
    <source>
        <strain evidence="2 3">DSM 266</strain>
    </source>
</reference>
<dbReference type="eggNOG" id="ENOG5033BX1">
    <property type="taxonomic scope" value="Bacteria"/>
</dbReference>
<keyword evidence="3" id="KW-1185">Reference proteome</keyword>
<feature type="region of interest" description="Disordered" evidence="1">
    <location>
        <begin position="100"/>
        <end position="121"/>
    </location>
</feature>
<gene>
    <name evidence="2" type="ordered locus">Cpha266_1621</name>
</gene>
<dbReference type="EMBL" id="CP000492">
    <property type="protein sequence ID" value="ABL65642.1"/>
    <property type="molecule type" value="Genomic_DNA"/>
</dbReference>
<accession>A1BGW5</accession>
<sequence length="121" mass="13763">MMPAAKISEDKITAIRSALEDGHYREVSRLVGIAGIDRKTLLNWLKRGEREKSGLYRDLYLAVEQAEAKAEEFHLKNIKTASAKNWFASAWYLERKHPERWAKRDPGPGDDGPKDEVVVIG</sequence>